<dbReference type="GO" id="GO:0003677">
    <property type="term" value="F:DNA binding"/>
    <property type="evidence" value="ECO:0007669"/>
    <property type="project" value="UniProtKB-UniRule"/>
</dbReference>
<dbReference type="PROSITE" id="PS50950">
    <property type="entry name" value="ZF_THAP"/>
    <property type="match status" value="1"/>
</dbReference>
<dbReference type="InterPro" id="IPR038441">
    <property type="entry name" value="THAP_Znf_sf"/>
</dbReference>
<sequence length="202" mass="23255">MGRCNVLGCPMKRYKKHSNISLHKLPKCKKTRDKWLDILGAENVVTTKYTYICSLHFEEKCFNRTLDVIRLRDDALPSRELLIPAQFDDCDKEQSVTLKEEFEEKATCSTFNYAESPAQFDDGEKQDSVPHKVFEEKVVWLVCGTSDNTTNTEEIAKYTHSIKTFLPSTKYVFDQRDTSVSCRSTFGETELLVMEKAVNTKV</sequence>
<gene>
    <name evidence="7" type="ORF">PLXY2_LOCUS10520</name>
</gene>
<evidence type="ECO:0000256" key="3">
    <source>
        <dbReference type="ARBA" id="ARBA00022833"/>
    </source>
</evidence>
<dbReference type="EMBL" id="CAJHNJ030000047">
    <property type="protein sequence ID" value="CAG9132056.1"/>
    <property type="molecule type" value="Genomic_DNA"/>
</dbReference>
<evidence type="ECO:0000256" key="2">
    <source>
        <dbReference type="ARBA" id="ARBA00022771"/>
    </source>
</evidence>
<dbReference type="Proteomes" id="UP000653454">
    <property type="component" value="Unassembled WGS sequence"/>
</dbReference>
<evidence type="ECO:0000313" key="8">
    <source>
        <dbReference type="Proteomes" id="UP000653454"/>
    </source>
</evidence>
<dbReference type="SMART" id="SM00980">
    <property type="entry name" value="THAP"/>
    <property type="match status" value="1"/>
</dbReference>
<dbReference type="Pfam" id="PF05485">
    <property type="entry name" value="THAP"/>
    <property type="match status" value="1"/>
</dbReference>
<dbReference type="AlphaFoldDB" id="A0A8S4FUT9"/>
<dbReference type="InterPro" id="IPR026521">
    <property type="entry name" value="THAP2"/>
</dbReference>
<dbReference type="SUPFAM" id="SSF57716">
    <property type="entry name" value="Glucocorticoid receptor-like (DNA-binding domain)"/>
    <property type="match status" value="1"/>
</dbReference>
<keyword evidence="2 5" id="KW-0863">Zinc-finger</keyword>
<dbReference type="Gene3D" id="6.20.210.20">
    <property type="entry name" value="THAP domain"/>
    <property type="match status" value="1"/>
</dbReference>
<keyword evidence="4 5" id="KW-0238">DNA-binding</keyword>
<evidence type="ECO:0000256" key="4">
    <source>
        <dbReference type="ARBA" id="ARBA00023125"/>
    </source>
</evidence>
<feature type="domain" description="THAP-type" evidence="6">
    <location>
        <begin position="1"/>
        <end position="80"/>
    </location>
</feature>
<dbReference type="GO" id="GO:0008270">
    <property type="term" value="F:zinc ion binding"/>
    <property type="evidence" value="ECO:0007669"/>
    <property type="project" value="UniProtKB-KW"/>
</dbReference>
<keyword evidence="3" id="KW-0862">Zinc</keyword>
<evidence type="ECO:0000259" key="6">
    <source>
        <dbReference type="PROSITE" id="PS50950"/>
    </source>
</evidence>
<organism evidence="7 8">
    <name type="scientific">Plutella xylostella</name>
    <name type="common">Diamondback moth</name>
    <name type="synonym">Plutella maculipennis</name>
    <dbReference type="NCBI Taxonomy" id="51655"/>
    <lineage>
        <taxon>Eukaryota</taxon>
        <taxon>Metazoa</taxon>
        <taxon>Ecdysozoa</taxon>
        <taxon>Arthropoda</taxon>
        <taxon>Hexapoda</taxon>
        <taxon>Insecta</taxon>
        <taxon>Pterygota</taxon>
        <taxon>Neoptera</taxon>
        <taxon>Endopterygota</taxon>
        <taxon>Lepidoptera</taxon>
        <taxon>Glossata</taxon>
        <taxon>Ditrysia</taxon>
        <taxon>Yponomeutoidea</taxon>
        <taxon>Plutellidae</taxon>
        <taxon>Plutella</taxon>
    </lineage>
</organism>
<name>A0A8S4FUT9_PLUXY</name>
<keyword evidence="8" id="KW-1185">Reference proteome</keyword>
<reference evidence="7" key="1">
    <citation type="submission" date="2020-11" db="EMBL/GenBank/DDBJ databases">
        <authorList>
            <person name="Whiteford S."/>
        </authorList>
    </citation>
    <scope>NUCLEOTIDE SEQUENCE</scope>
</reference>
<protein>
    <submittedName>
        <fullName evidence="7">(diamondback moth) hypothetical protein</fullName>
    </submittedName>
</protein>
<dbReference type="InterPro" id="IPR006612">
    <property type="entry name" value="THAP_Znf"/>
</dbReference>
<evidence type="ECO:0000256" key="5">
    <source>
        <dbReference type="PROSITE-ProRule" id="PRU00309"/>
    </source>
</evidence>
<keyword evidence="1" id="KW-0479">Metal-binding</keyword>
<evidence type="ECO:0000313" key="7">
    <source>
        <dbReference type="EMBL" id="CAG9132056.1"/>
    </source>
</evidence>
<comment type="caution">
    <text evidence="7">The sequence shown here is derived from an EMBL/GenBank/DDBJ whole genome shotgun (WGS) entry which is preliminary data.</text>
</comment>
<evidence type="ECO:0000256" key="1">
    <source>
        <dbReference type="ARBA" id="ARBA00022723"/>
    </source>
</evidence>
<dbReference type="PANTHER" id="PTHR47696:SF1">
    <property type="entry name" value="THAP DOMAIN-CONTAINING PROTEIN 2"/>
    <property type="match status" value="1"/>
</dbReference>
<accession>A0A8S4FUT9</accession>
<proteinExistence type="predicted"/>
<dbReference type="SMART" id="SM00692">
    <property type="entry name" value="DM3"/>
    <property type="match status" value="1"/>
</dbReference>
<dbReference type="PANTHER" id="PTHR47696">
    <property type="entry name" value="THAP DOMAIN-CONTAINING PROTEIN 2"/>
    <property type="match status" value="1"/>
</dbReference>